<keyword evidence="1" id="KW-0675">Receptor</keyword>
<proteinExistence type="predicted"/>
<dbReference type="EMBL" id="CM037623">
    <property type="protein sequence ID" value="KAH7987978.1"/>
    <property type="molecule type" value="Genomic_DNA"/>
</dbReference>
<reference evidence="1" key="1">
    <citation type="submission" date="2021-08" db="EMBL/GenBank/DDBJ databases">
        <title>The first chromosome-level gecko genome reveals the dynamic sex chromosomes of Neotropical dwarf geckos (Sphaerodactylidae: Sphaerodactylus).</title>
        <authorList>
            <person name="Pinto B.J."/>
            <person name="Keating S.E."/>
            <person name="Gamble T."/>
        </authorList>
    </citation>
    <scope>NUCLEOTIDE SEQUENCE</scope>
    <source>
        <strain evidence="1">TG3544</strain>
    </source>
</reference>
<gene>
    <name evidence="1" type="primary">DRD5</name>
    <name evidence="1" type="ORF">K3G42_002548</name>
</gene>
<organism evidence="1 2">
    <name type="scientific">Sphaerodactylus townsendi</name>
    <dbReference type="NCBI Taxonomy" id="933632"/>
    <lineage>
        <taxon>Eukaryota</taxon>
        <taxon>Metazoa</taxon>
        <taxon>Chordata</taxon>
        <taxon>Craniata</taxon>
        <taxon>Vertebrata</taxon>
        <taxon>Euteleostomi</taxon>
        <taxon>Lepidosauria</taxon>
        <taxon>Squamata</taxon>
        <taxon>Bifurcata</taxon>
        <taxon>Gekkota</taxon>
        <taxon>Sphaerodactylidae</taxon>
        <taxon>Sphaerodactylus</taxon>
    </lineage>
</organism>
<name>A0ACB8E6V6_9SAUR</name>
<evidence type="ECO:0000313" key="2">
    <source>
        <dbReference type="Proteomes" id="UP000827872"/>
    </source>
</evidence>
<sequence length="429" mass="45646">MGRRSRGAMLLPSPCARNATAPWPPGGSPTAGGAGSGPGPGAVAAGCLLSLLVAWTLLGNGLVCAAIVGCRRLRAKVTTIFVASLAVSDLLVAVLVMPWKAAAEVAGRWPFGGAFCRAWVAFDIMCSTASILNLCVISLDRYWAISSPFRYERKMTPRLALAMVGLAWALALLVSFLPVQLDWHRGPDGTAASGNASHDAPAPRCDASLNRTYAVSSSLISFYIPVAVMLVTYSRIYRIAQGQIRRISSLERAAERAQSCRGSPRPAGAPSTPLRASLRQEARVLKTLALVVGVFVCCWLPFFVLNCLVPFCGRPPCVSDATFDAFVWVGWANSSVNPIIYACNADFRKVFAGLLGCGHRRAPAALETGNLSHELLSGPHPPLPGPRRLPSACLGGSPVTLFKEQFKDSVLCIITLEPTPLRTVEFSSE</sequence>
<keyword evidence="2" id="KW-1185">Reference proteome</keyword>
<evidence type="ECO:0000313" key="1">
    <source>
        <dbReference type="EMBL" id="KAH7987978.1"/>
    </source>
</evidence>
<accession>A0ACB8E6V6</accession>
<comment type="caution">
    <text evidence="1">The sequence shown here is derived from an EMBL/GenBank/DDBJ whole genome shotgun (WGS) entry which is preliminary data.</text>
</comment>
<protein>
    <submittedName>
        <fullName evidence="1">D(1B) dopamine receptor</fullName>
    </submittedName>
</protein>
<dbReference type="Proteomes" id="UP000827872">
    <property type="component" value="Linkage Group LG10"/>
</dbReference>